<accession>A0A6B2NVZ3</accession>
<evidence type="ECO:0000313" key="1">
    <source>
        <dbReference type="EMBL" id="NDW46893.1"/>
    </source>
</evidence>
<evidence type="ECO:0008006" key="2">
    <source>
        <dbReference type="Google" id="ProtNLM"/>
    </source>
</evidence>
<dbReference type="AlphaFoldDB" id="A0A6B2NVZ3"/>
<dbReference type="PROSITE" id="PS51257">
    <property type="entry name" value="PROKAR_LIPOPROTEIN"/>
    <property type="match status" value="1"/>
</dbReference>
<protein>
    <recommendedName>
        <fullName evidence="2">Lipoprotein</fullName>
    </recommendedName>
</protein>
<proteinExistence type="predicted"/>
<comment type="caution">
    <text evidence="1">The sequence shown here is derived from an EMBL/GenBank/DDBJ whole genome shotgun (WGS) entry which is preliminary data.</text>
</comment>
<dbReference type="EMBL" id="JAAGOX010000043">
    <property type="protein sequence ID" value="NDW46893.1"/>
    <property type="molecule type" value="Genomic_DNA"/>
</dbReference>
<name>A0A6B2NVZ3_9RHOB</name>
<dbReference type="RefSeq" id="WP_164131913.1">
    <property type="nucleotide sequence ID" value="NZ_JAAGOX010000043.1"/>
</dbReference>
<sequence>MYIPKFFAGLALCAGLAACGETQTEQALYGGSAGLLTSLVLDGNPVVGAAAGAAGNLLYCKVQNTCN</sequence>
<reference evidence="1" key="1">
    <citation type="submission" date="2020-02" db="EMBL/GenBank/DDBJ databases">
        <title>Delineation of the pyrene-degrading pathway in Roseobacter clade bacteria by genomic analysis.</title>
        <authorList>
            <person name="Zhou H."/>
            <person name="Wang H."/>
        </authorList>
    </citation>
    <scope>NUCLEOTIDE SEQUENCE</scope>
    <source>
        <strain evidence="1">PrR005</strain>
    </source>
</reference>
<gene>
    <name evidence="1" type="ORF">G0P99_18255</name>
</gene>
<organism evidence="1">
    <name type="scientific">Ruegeria sp. PrR005</name>
    <dbReference type="NCBI Taxonomy" id="2706882"/>
    <lineage>
        <taxon>Bacteria</taxon>
        <taxon>Pseudomonadati</taxon>
        <taxon>Pseudomonadota</taxon>
        <taxon>Alphaproteobacteria</taxon>
        <taxon>Rhodobacterales</taxon>
        <taxon>Roseobacteraceae</taxon>
        <taxon>Ruegeria</taxon>
    </lineage>
</organism>